<evidence type="ECO:0000313" key="5">
    <source>
        <dbReference type="EMBL" id="KAF0736420.1"/>
    </source>
</evidence>
<evidence type="ECO:0000256" key="2">
    <source>
        <dbReference type="ARBA" id="ARBA00022603"/>
    </source>
</evidence>
<dbReference type="EMBL" id="VJMJ01000089">
    <property type="protein sequence ID" value="KAF0736420.1"/>
    <property type="molecule type" value="Genomic_DNA"/>
</dbReference>
<dbReference type="Pfam" id="PF08241">
    <property type="entry name" value="Methyltransf_11"/>
    <property type="match status" value="1"/>
</dbReference>
<dbReference type="Gene3D" id="3.40.50.150">
    <property type="entry name" value="Vaccinia Virus protein VP39"/>
    <property type="match status" value="1"/>
</dbReference>
<organism evidence="5 6">
    <name type="scientific">Aphanomyces euteiches</name>
    <dbReference type="NCBI Taxonomy" id="100861"/>
    <lineage>
        <taxon>Eukaryota</taxon>
        <taxon>Sar</taxon>
        <taxon>Stramenopiles</taxon>
        <taxon>Oomycota</taxon>
        <taxon>Saprolegniomycetes</taxon>
        <taxon>Saprolegniales</taxon>
        <taxon>Verrucalvaceae</taxon>
        <taxon>Aphanomyces</taxon>
    </lineage>
</organism>
<accession>A0A6G0X8R2</accession>
<dbReference type="InterPro" id="IPR013216">
    <property type="entry name" value="Methyltransf_11"/>
</dbReference>
<dbReference type="GO" id="GO:0008757">
    <property type="term" value="F:S-adenosylmethionine-dependent methyltransferase activity"/>
    <property type="evidence" value="ECO:0007669"/>
    <property type="project" value="InterPro"/>
</dbReference>
<dbReference type="GO" id="GO:0032259">
    <property type="term" value="P:methylation"/>
    <property type="evidence" value="ECO:0007669"/>
    <property type="project" value="UniProtKB-KW"/>
</dbReference>
<comment type="caution">
    <text evidence="5">The sequence shown here is derived from an EMBL/GenBank/DDBJ whole genome shotgun (WGS) entry which is preliminary data.</text>
</comment>
<dbReference type="InterPro" id="IPR051419">
    <property type="entry name" value="Lys/N-term_MeTrsfase_sf"/>
</dbReference>
<sequence length="211" mass="23550">MPAPRGKPSPPQLPDYGSVDYWDARYMDAGNRASFEWFFHYKDIAVAFEAYLRRDKSEKILVLGCGTSSLPNDLVKAGYDKITCVDFSGAAIRSMTSRLPTNSPIQYFQMDVRDMHAFSDHTFDLIIDKGVLDCVVCDVSNAVGATRMMDEVRRLLQPSGSFFVFSTGTLSNRAPYLKSSYWQMTQVALGQPVHVLALMLRPQGLTTPSAK</sequence>
<dbReference type="Proteomes" id="UP000481153">
    <property type="component" value="Unassembled WGS sequence"/>
</dbReference>
<dbReference type="AlphaFoldDB" id="A0A6G0X8R2"/>
<keyword evidence="2" id="KW-0489">Methyltransferase</keyword>
<dbReference type="PANTHER" id="PTHR12176">
    <property type="entry name" value="SAM-DEPENDENT METHYLTRANSFERASE SUPERFAMILY PROTEIN"/>
    <property type="match status" value="1"/>
</dbReference>
<keyword evidence="6" id="KW-1185">Reference proteome</keyword>
<protein>
    <recommendedName>
        <fullName evidence="4">Methyltransferase type 11 domain-containing protein</fullName>
    </recommendedName>
</protein>
<comment type="similarity">
    <text evidence="1">Belongs to the methyltransferase superfamily.</text>
</comment>
<evidence type="ECO:0000259" key="4">
    <source>
        <dbReference type="Pfam" id="PF08241"/>
    </source>
</evidence>
<dbReference type="VEuPathDB" id="FungiDB:AeMF1_008939"/>
<dbReference type="SUPFAM" id="SSF53335">
    <property type="entry name" value="S-adenosyl-L-methionine-dependent methyltransferases"/>
    <property type="match status" value="1"/>
</dbReference>
<feature type="domain" description="Methyltransferase type 11" evidence="4">
    <location>
        <begin position="62"/>
        <end position="164"/>
    </location>
</feature>
<evidence type="ECO:0000256" key="1">
    <source>
        <dbReference type="ARBA" id="ARBA00008361"/>
    </source>
</evidence>
<dbReference type="InterPro" id="IPR029063">
    <property type="entry name" value="SAM-dependent_MTases_sf"/>
</dbReference>
<gene>
    <name evidence="5" type="ORF">Ae201684_007439</name>
</gene>
<proteinExistence type="inferred from homology"/>
<keyword evidence="3" id="KW-0808">Transferase</keyword>
<evidence type="ECO:0000313" key="6">
    <source>
        <dbReference type="Proteomes" id="UP000481153"/>
    </source>
</evidence>
<dbReference type="PANTHER" id="PTHR12176:SF79">
    <property type="entry name" value="METHYLTRANSFERASE TYPE 11 DOMAIN-CONTAINING PROTEIN"/>
    <property type="match status" value="1"/>
</dbReference>
<dbReference type="CDD" id="cd02440">
    <property type="entry name" value="AdoMet_MTases"/>
    <property type="match status" value="1"/>
</dbReference>
<evidence type="ECO:0000256" key="3">
    <source>
        <dbReference type="ARBA" id="ARBA00022679"/>
    </source>
</evidence>
<name>A0A6G0X8R2_9STRA</name>
<reference evidence="5 6" key="1">
    <citation type="submission" date="2019-07" db="EMBL/GenBank/DDBJ databases">
        <title>Genomics analysis of Aphanomyces spp. identifies a new class of oomycete effector associated with host adaptation.</title>
        <authorList>
            <person name="Gaulin E."/>
        </authorList>
    </citation>
    <scope>NUCLEOTIDE SEQUENCE [LARGE SCALE GENOMIC DNA]</scope>
    <source>
        <strain evidence="5 6">ATCC 201684</strain>
    </source>
</reference>